<accession>A0AAX0U6M3</accession>
<evidence type="ECO:0000313" key="1">
    <source>
        <dbReference type="EMBL" id="PJO64086.1"/>
    </source>
</evidence>
<dbReference type="EMBL" id="PHRB01000025">
    <property type="protein sequence ID" value="PJO64086.1"/>
    <property type="molecule type" value="Genomic_DNA"/>
</dbReference>
<name>A0AAX0U6M3_BURPE</name>
<dbReference type="Proteomes" id="UP000231878">
    <property type="component" value="Unassembled WGS sequence"/>
</dbReference>
<reference evidence="1 2" key="1">
    <citation type="submission" date="2017-11" db="EMBL/GenBank/DDBJ databases">
        <title>Molecular characterization of Burkholderia pseudomallei and closely related isolates from Vietnam.</title>
        <authorList>
            <person name="Ustinov D.V."/>
            <person name="Antonov A.S."/>
            <person name="Avdusheva E.F."/>
            <person name="Shpak I.M."/>
            <person name="Zakharova I.B."/>
            <person name="Thi L.A."/>
            <person name="Teteryatnikova N."/>
            <person name="Lopasteyskaya Y.A."/>
            <person name="Kuzyutina J.A."/>
            <person name="Ngo T.N."/>
            <person name="Victorov D.V."/>
        </authorList>
    </citation>
    <scope>NUCLEOTIDE SEQUENCE [LARGE SCALE GENOMIC DNA]</scope>
    <source>
        <strain evidence="1 2">V1512</strain>
    </source>
</reference>
<protein>
    <submittedName>
        <fullName evidence="1">MerR family transcriptional regulator</fullName>
    </submittedName>
</protein>
<evidence type="ECO:0000313" key="2">
    <source>
        <dbReference type="Proteomes" id="UP000231878"/>
    </source>
</evidence>
<gene>
    <name evidence="1" type="ORF">CWD88_22625</name>
</gene>
<dbReference type="AlphaFoldDB" id="A0AAX0U6M3"/>
<proteinExistence type="predicted"/>
<comment type="caution">
    <text evidence="1">The sequence shown here is derived from an EMBL/GenBank/DDBJ whole genome shotgun (WGS) entry which is preliminary data.</text>
</comment>
<sequence>MRRQIAPCPPEPRARHRDRRLHVKPCEAGCLTIEDFAAGAAAPRLGEAAINARPAR</sequence>
<organism evidence="1 2">
    <name type="scientific">Burkholderia pseudomallei</name>
    <name type="common">Pseudomonas pseudomallei</name>
    <dbReference type="NCBI Taxonomy" id="28450"/>
    <lineage>
        <taxon>Bacteria</taxon>
        <taxon>Pseudomonadati</taxon>
        <taxon>Pseudomonadota</taxon>
        <taxon>Betaproteobacteria</taxon>
        <taxon>Burkholderiales</taxon>
        <taxon>Burkholderiaceae</taxon>
        <taxon>Burkholderia</taxon>
        <taxon>pseudomallei group</taxon>
    </lineage>
</organism>